<dbReference type="Pfam" id="PF00657">
    <property type="entry name" value="Lipase_GDSL"/>
    <property type="match status" value="1"/>
</dbReference>
<evidence type="ECO:0000313" key="3">
    <source>
        <dbReference type="Proteomes" id="UP000231198"/>
    </source>
</evidence>
<gene>
    <name evidence="2" type="ORF">COT62_00035</name>
</gene>
<reference evidence="3" key="1">
    <citation type="submission" date="2017-09" db="EMBL/GenBank/DDBJ databases">
        <title>Depth-based differentiation of microbial function through sediment-hosted aquifers and enrichment of novel symbionts in the deep terrestrial subsurface.</title>
        <authorList>
            <person name="Probst A.J."/>
            <person name="Ladd B."/>
            <person name="Jarett J.K."/>
            <person name="Geller-Mcgrath D.E."/>
            <person name="Sieber C.M.K."/>
            <person name="Emerson J.B."/>
            <person name="Anantharaman K."/>
            <person name="Thomas B.C."/>
            <person name="Malmstrom R."/>
            <person name="Stieglmeier M."/>
            <person name="Klingl A."/>
            <person name="Woyke T."/>
            <person name="Ryan C.M."/>
            <person name="Banfield J.F."/>
        </authorList>
    </citation>
    <scope>NUCLEOTIDE SEQUENCE [LARGE SCALE GENOMIC DNA]</scope>
</reference>
<keyword evidence="1" id="KW-0812">Transmembrane</keyword>
<dbReference type="InterPro" id="IPR001087">
    <property type="entry name" value="GDSL"/>
</dbReference>
<sequence>MGNSNRRKLEVYTRSHVPGGKVLNILLGQVAILLFLILLNTIHSKTFRPAKIVSTGSALGITSEPSPTSTPLPTPTPTMEFVGNETNFVPIPTIEKQEKPIKLAVFGDSMVDTMGERLEYLEKSLKERFPQMRFELYNYGMGSQNAEEGFLRMNESFKYQDRNFPSLGDVHPDILIIGSFAYNPFFPYDRDRHWLALTRIIEEAEKISSNVYVLAEIAPQKSSFGRGPNGVNWETDTSYEHATHIIEQLENAVGLSKTLRVPLINVFQQSQINSQKEGRKEYINSDDGIHPSVKGHEFMANMIASTIELK</sequence>
<dbReference type="GO" id="GO:0016788">
    <property type="term" value="F:hydrolase activity, acting on ester bonds"/>
    <property type="evidence" value="ECO:0007669"/>
    <property type="project" value="InterPro"/>
</dbReference>
<keyword evidence="1" id="KW-0472">Membrane</keyword>
<evidence type="ECO:0000256" key="1">
    <source>
        <dbReference type="SAM" id="Phobius"/>
    </source>
</evidence>
<accession>A0A2H0WU32</accession>
<evidence type="ECO:0008006" key="4">
    <source>
        <dbReference type="Google" id="ProtNLM"/>
    </source>
</evidence>
<feature type="transmembrane region" description="Helical" evidence="1">
    <location>
        <begin position="22"/>
        <end position="42"/>
    </location>
</feature>
<dbReference type="Proteomes" id="UP000231198">
    <property type="component" value="Unassembled WGS sequence"/>
</dbReference>
<dbReference type="InterPro" id="IPR036514">
    <property type="entry name" value="SGNH_hydro_sf"/>
</dbReference>
<comment type="caution">
    <text evidence="2">The sequence shown here is derived from an EMBL/GenBank/DDBJ whole genome shotgun (WGS) entry which is preliminary data.</text>
</comment>
<dbReference type="EMBL" id="PEZG01000001">
    <property type="protein sequence ID" value="PIS16125.1"/>
    <property type="molecule type" value="Genomic_DNA"/>
</dbReference>
<evidence type="ECO:0000313" key="2">
    <source>
        <dbReference type="EMBL" id="PIS16125.1"/>
    </source>
</evidence>
<dbReference type="Gene3D" id="3.40.50.1110">
    <property type="entry name" value="SGNH hydrolase"/>
    <property type="match status" value="1"/>
</dbReference>
<name>A0A2H0WU32_9BACT</name>
<dbReference type="CDD" id="cd00229">
    <property type="entry name" value="SGNH_hydrolase"/>
    <property type="match status" value="1"/>
</dbReference>
<keyword evidence="1" id="KW-1133">Transmembrane helix</keyword>
<dbReference type="SUPFAM" id="SSF52266">
    <property type="entry name" value="SGNH hydrolase"/>
    <property type="match status" value="1"/>
</dbReference>
<proteinExistence type="predicted"/>
<organism evidence="2 3">
    <name type="scientific">Candidatus Roizmanbacteria bacterium CG09_land_8_20_14_0_10_41_9</name>
    <dbReference type="NCBI Taxonomy" id="1974850"/>
    <lineage>
        <taxon>Bacteria</taxon>
        <taxon>Candidatus Roizmaniibacteriota</taxon>
    </lineage>
</organism>
<dbReference type="AlphaFoldDB" id="A0A2H0WU32"/>
<protein>
    <recommendedName>
        <fullName evidence="4">SGNH hydrolase-type esterase domain-containing protein</fullName>
    </recommendedName>
</protein>